<dbReference type="PANTHER" id="PTHR42791">
    <property type="entry name" value="GNAT FAMILY ACETYLTRANSFERASE"/>
    <property type="match status" value="1"/>
</dbReference>
<dbReference type="Proteomes" id="UP000273786">
    <property type="component" value="Unassembled WGS sequence"/>
</dbReference>
<name>A0A3P3FDI8_9HYPH</name>
<dbReference type="PANTHER" id="PTHR42791:SF1">
    <property type="entry name" value="N-ACETYLTRANSFERASE DOMAIN-CONTAINING PROTEIN"/>
    <property type="match status" value="1"/>
</dbReference>
<dbReference type="Pfam" id="PF13508">
    <property type="entry name" value="Acetyltransf_7"/>
    <property type="match status" value="1"/>
</dbReference>
<dbReference type="InterPro" id="IPR000182">
    <property type="entry name" value="GNAT_dom"/>
</dbReference>
<gene>
    <name evidence="2" type="ORF">EH240_21945</name>
</gene>
<dbReference type="Gene3D" id="3.40.630.30">
    <property type="match status" value="1"/>
</dbReference>
<comment type="caution">
    <text evidence="2">The sequence shown here is derived from an EMBL/GenBank/DDBJ whole genome shotgun (WGS) entry which is preliminary data.</text>
</comment>
<dbReference type="CDD" id="cd04301">
    <property type="entry name" value="NAT_SF"/>
    <property type="match status" value="1"/>
</dbReference>
<dbReference type="PROSITE" id="PS51186">
    <property type="entry name" value="GNAT"/>
    <property type="match status" value="1"/>
</dbReference>
<keyword evidence="2" id="KW-0808">Transferase</keyword>
<evidence type="ECO:0000313" key="2">
    <source>
        <dbReference type="EMBL" id="RRH96655.1"/>
    </source>
</evidence>
<reference evidence="2 3" key="1">
    <citation type="submission" date="2018-11" db="EMBL/GenBank/DDBJ databases">
        <title>the genome of Mesorhizobium tamadayense DSM 28320.</title>
        <authorList>
            <person name="Gao J."/>
        </authorList>
    </citation>
    <scope>NUCLEOTIDE SEQUENCE [LARGE SCALE GENOMIC DNA]</scope>
    <source>
        <strain evidence="2 3">DSM 28320</strain>
    </source>
</reference>
<proteinExistence type="predicted"/>
<dbReference type="GO" id="GO:0016747">
    <property type="term" value="F:acyltransferase activity, transferring groups other than amino-acyl groups"/>
    <property type="evidence" value="ECO:0007669"/>
    <property type="project" value="InterPro"/>
</dbReference>
<dbReference type="EMBL" id="RQXT01000030">
    <property type="protein sequence ID" value="RRH96655.1"/>
    <property type="molecule type" value="Genomic_DNA"/>
</dbReference>
<accession>A0A3P3FDI8</accession>
<evidence type="ECO:0000259" key="1">
    <source>
        <dbReference type="PROSITE" id="PS51186"/>
    </source>
</evidence>
<organism evidence="2 3">
    <name type="scientific">Mesorhizobium tamadayense</name>
    <dbReference type="NCBI Taxonomy" id="425306"/>
    <lineage>
        <taxon>Bacteria</taxon>
        <taxon>Pseudomonadati</taxon>
        <taxon>Pseudomonadota</taxon>
        <taxon>Alphaproteobacteria</taxon>
        <taxon>Hyphomicrobiales</taxon>
        <taxon>Phyllobacteriaceae</taxon>
        <taxon>Mesorhizobium</taxon>
    </lineage>
</organism>
<feature type="domain" description="N-acetyltransferase" evidence="1">
    <location>
        <begin position="55"/>
        <end position="203"/>
    </location>
</feature>
<sequence>MRSLDVVRLPISLLDPAADVLVRSFAADPGLLFVLPDRVAREQLAPTMARTLVQFVVRTGTPYCTWEPVRGVALWFPPGASPPSEEDFSATGMSGIPGQIGAEPWMRFKQLAECLDAFHPRYAPDPHWYLAMLGVDPEWQRQGIGELLMQPVFDAADRDGIPCYLEAPTLENALYYQRRGFRVVGEADVPGSSVHIWMMRRDPSRHT</sequence>
<dbReference type="AlphaFoldDB" id="A0A3P3FDI8"/>
<dbReference type="InterPro" id="IPR016181">
    <property type="entry name" value="Acyl_CoA_acyltransferase"/>
</dbReference>
<dbReference type="OrthoDB" id="7057833at2"/>
<dbReference type="SUPFAM" id="SSF55729">
    <property type="entry name" value="Acyl-CoA N-acyltransferases (Nat)"/>
    <property type="match status" value="1"/>
</dbReference>
<evidence type="ECO:0000313" key="3">
    <source>
        <dbReference type="Proteomes" id="UP000273786"/>
    </source>
</evidence>
<keyword evidence="3" id="KW-1185">Reference proteome</keyword>
<dbReference type="InterPro" id="IPR052523">
    <property type="entry name" value="Trichothecene_AcTrans"/>
</dbReference>
<protein>
    <submittedName>
        <fullName evidence="2">GNAT family N-acetyltransferase</fullName>
    </submittedName>
</protein>